<dbReference type="PANTHER" id="PTHR40942">
    <property type="match status" value="1"/>
</dbReference>
<evidence type="ECO:0000313" key="9">
    <source>
        <dbReference type="EMBL" id="VFJ74144.1"/>
    </source>
</evidence>
<evidence type="ECO:0000256" key="1">
    <source>
        <dbReference type="ARBA" id="ARBA00022448"/>
    </source>
</evidence>
<evidence type="ECO:0000256" key="6">
    <source>
        <dbReference type="PROSITE-ProRule" id="PRU00433"/>
    </source>
</evidence>
<protein>
    <submittedName>
        <fullName evidence="9">Cytochrome c5</fullName>
    </submittedName>
</protein>
<evidence type="ECO:0000259" key="7">
    <source>
        <dbReference type="PROSITE" id="PS51007"/>
    </source>
</evidence>
<dbReference type="InterPro" id="IPR002323">
    <property type="entry name" value="Cyt_CIE"/>
</dbReference>
<gene>
    <name evidence="9" type="ORF">BECKFM1743A_GA0114220_107603</name>
    <name evidence="10" type="ORF">BECKFM1743B_GA0114221_107143</name>
    <name evidence="8" type="ORF">BECKFM1743C_GA0114222_107282</name>
</gene>
<dbReference type="GO" id="GO:0009055">
    <property type="term" value="F:electron transfer activity"/>
    <property type="evidence" value="ECO:0007669"/>
    <property type="project" value="InterPro"/>
</dbReference>
<sequence>MQKMIVTALIAGVLAVAVYHVSMTDGQGRGEIVYRNHCGACHARGIAGAPIFGNEGEWAPRIAKGMDVLYGSALNGLNGMPPKGGKTDAPDDDIKSAVDYMVSGSGG</sequence>
<dbReference type="InterPro" id="IPR036909">
    <property type="entry name" value="Cyt_c-like_dom_sf"/>
</dbReference>
<dbReference type="EMBL" id="CAADFA010000728">
    <property type="protein sequence ID" value="VFJ73410.1"/>
    <property type="molecule type" value="Genomic_DNA"/>
</dbReference>
<dbReference type="PROSITE" id="PS51007">
    <property type="entry name" value="CYTC"/>
    <property type="match status" value="1"/>
</dbReference>
<keyword evidence="3 6" id="KW-0479">Metal-binding</keyword>
<dbReference type="Gene3D" id="1.10.760.10">
    <property type="entry name" value="Cytochrome c-like domain"/>
    <property type="match status" value="1"/>
</dbReference>
<dbReference type="PRINTS" id="PR00607">
    <property type="entry name" value="CYTCHROMECIE"/>
</dbReference>
<accession>A0A450TXT3</accession>
<keyword evidence="1" id="KW-0813">Transport</keyword>
<dbReference type="PANTHER" id="PTHR40942:SF4">
    <property type="entry name" value="CYTOCHROME C5"/>
    <property type="match status" value="1"/>
</dbReference>
<dbReference type="EMBL" id="CAADEZ010000760">
    <property type="protein sequence ID" value="VFJ74144.1"/>
    <property type="molecule type" value="Genomic_DNA"/>
</dbReference>
<organism evidence="9">
    <name type="scientific">Candidatus Kentrum sp. FM</name>
    <dbReference type="NCBI Taxonomy" id="2126340"/>
    <lineage>
        <taxon>Bacteria</taxon>
        <taxon>Pseudomonadati</taxon>
        <taxon>Pseudomonadota</taxon>
        <taxon>Gammaproteobacteria</taxon>
        <taxon>Candidatus Kentrum</taxon>
    </lineage>
</organism>
<feature type="domain" description="Cytochrome c" evidence="7">
    <location>
        <begin position="25"/>
        <end position="105"/>
    </location>
</feature>
<keyword evidence="2 6" id="KW-0349">Heme</keyword>
<dbReference type="InterPro" id="IPR009056">
    <property type="entry name" value="Cyt_c-like_dom"/>
</dbReference>
<evidence type="ECO:0000313" key="8">
    <source>
        <dbReference type="EMBL" id="VFJ73410.1"/>
    </source>
</evidence>
<dbReference type="GO" id="GO:0005506">
    <property type="term" value="F:iron ion binding"/>
    <property type="evidence" value="ECO:0007669"/>
    <property type="project" value="InterPro"/>
</dbReference>
<dbReference type="SUPFAM" id="SSF46626">
    <property type="entry name" value="Cytochrome c"/>
    <property type="match status" value="1"/>
</dbReference>
<dbReference type="AlphaFoldDB" id="A0A450TXT3"/>
<name>A0A450TXT3_9GAMM</name>
<evidence type="ECO:0000256" key="4">
    <source>
        <dbReference type="ARBA" id="ARBA00022982"/>
    </source>
</evidence>
<dbReference type="GO" id="GO:0020037">
    <property type="term" value="F:heme binding"/>
    <property type="evidence" value="ECO:0007669"/>
    <property type="project" value="InterPro"/>
</dbReference>
<proteinExistence type="predicted"/>
<evidence type="ECO:0000256" key="5">
    <source>
        <dbReference type="ARBA" id="ARBA00023004"/>
    </source>
</evidence>
<evidence type="ECO:0000256" key="3">
    <source>
        <dbReference type="ARBA" id="ARBA00022723"/>
    </source>
</evidence>
<keyword evidence="4" id="KW-0249">Electron transport</keyword>
<keyword evidence="5 6" id="KW-0408">Iron</keyword>
<reference evidence="9" key="1">
    <citation type="submission" date="2019-02" db="EMBL/GenBank/DDBJ databases">
        <authorList>
            <person name="Gruber-Vodicka R. H."/>
            <person name="Seah K. B. B."/>
        </authorList>
    </citation>
    <scope>NUCLEOTIDE SEQUENCE</scope>
    <source>
        <strain evidence="9">BECK_BZ163</strain>
        <strain evidence="10">BECK_BZ164</strain>
        <strain evidence="8">BECK_BZ165</strain>
    </source>
</reference>
<evidence type="ECO:0000313" key="10">
    <source>
        <dbReference type="EMBL" id="VFK20643.1"/>
    </source>
</evidence>
<evidence type="ECO:0000256" key="2">
    <source>
        <dbReference type="ARBA" id="ARBA00022617"/>
    </source>
</evidence>
<dbReference type="Pfam" id="PF13442">
    <property type="entry name" value="Cytochrome_CBB3"/>
    <property type="match status" value="1"/>
</dbReference>
<dbReference type="EMBL" id="CAADFL010000714">
    <property type="protein sequence ID" value="VFK20643.1"/>
    <property type="molecule type" value="Genomic_DNA"/>
</dbReference>